<dbReference type="Proteomes" id="UP001317629">
    <property type="component" value="Plasmid pSS37A-Re-1"/>
</dbReference>
<proteinExistence type="inferred from homology"/>
<dbReference type="InterPro" id="IPR015854">
    <property type="entry name" value="ABC_transpr_LolD-like"/>
</dbReference>
<geneLocation type="plasmid" evidence="6 7">
    <name>pSS37A-Re-1</name>
</geneLocation>
<sequence>MALVDVKGVSFAYGVGEFRRQVLKNVDLLIDRGEIVILTGPSGSGKTTLLTILGGLRLAVTGSAVVLGRELVNSDENVRMGVRRQIGYIFQQHNLFWPLTAMENVCMALELDDRLSEDERRQRAGDMLTEVGLADHLDRRPKQLSGGQRQRVAIARALVSRPTLVLADEPTASLDKASGHEAVNILKRLAKDYGATILLVTHDYRILDIADRVITLEDGAITPTRAPSS</sequence>
<evidence type="ECO:0000256" key="4">
    <source>
        <dbReference type="ARBA" id="ARBA00022840"/>
    </source>
</evidence>
<evidence type="ECO:0000313" key="7">
    <source>
        <dbReference type="Proteomes" id="UP001317629"/>
    </source>
</evidence>
<evidence type="ECO:0000259" key="5">
    <source>
        <dbReference type="PROSITE" id="PS50893"/>
    </source>
</evidence>
<dbReference type="EMBL" id="AP027143">
    <property type="protein sequence ID" value="BDV36249.1"/>
    <property type="molecule type" value="Genomic_DNA"/>
</dbReference>
<dbReference type="SMART" id="SM00382">
    <property type="entry name" value="AAA"/>
    <property type="match status" value="1"/>
</dbReference>
<dbReference type="RefSeq" id="WP_281932222.1">
    <property type="nucleotide sequence ID" value="NZ_AP027143.1"/>
</dbReference>
<name>A0ABN6VKG9_9HYPH</name>
<keyword evidence="3" id="KW-0547">Nucleotide-binding</keyword>
<organism evidence="6 7">
    <name type="scientific">Methylocystis iwaonis</name>
    <dbReference type="NCBI Taxonomy" id="2885079"/>
    <lineage>
        <taxon>Bacteria</taxon>
        <taxon>Pseudomonadati</taxon>
        <taxon>Pseudomonadota</taxon>
        <taxon>Alphaproteobacteria</taxon>
        <taxon>Hyphomicrobiales</taxon>
        <taxon>Methylocystaceae</taxon>
        <taxon>Methylocystis</taxon>
    </lineage>
</organism>
<keyword evidence="6" id="KW-0614">Plasmid</keyword>
<dbReference type="CDD" id="cd03255">
    <property type="entry name" value="ABC_MJ0796_LolCDE_FtsE"/>
    <property type="match status" value="1"/>
</dbReference>
<evidence type="ECO:0000256" key="1">
    <source>
        <dbReference type="ARBA" id="ARBA00005417"/>
    </source>
</evidence>
<dbReference type="PROSITE" id="PS00211">
    <property type="entry name" value="ABC_TRANSPORTER_1"/>
    <property type="match status" value="1"/>
</dbReference>
<dbReference type="InterPro" id="IPR014324">
    <property type="entry name" value="ABC_heterocyst_DevA"/>
</dbReference>
<keyword evidence="4" id="KW-0067">ATP-binding</keyword>
<dbReference type="NCBIfam" id="TIGR02982">
    <property type="entry name" value="heterocyst_DevA"/>
    <property type="match status" value="1"/>
</dbReference>
<keyword evidence="2" id="KW-0813">Transport</keyword>
<dbReference type="PANTHER" id="PTHR24220:SF376">
    <property type="entry name" value="ABC TRANSPORTER"/>
    <property type="match status" value="1"/>
</dbReference>
<dbReference type="InterPro" id="IPR003439">
    <property type="entry name" value="ABC_transporter-like_ATP-bd"/>
</dbReference>
<evidence type="ECO:0000313" key="6">
    <source>
        <dbReference type="EMBL" id="BDV36249.1"/>
    </source>
</evidence>
<dbReference type="InterPro" id="IPR027417">
    <property type="entry name" value="P-loop_NTPase"/>
</dbReference>
<accession>A0ABN6VKG9</accession>
<reference evidence="6 7" key="1">
    <citation type="journal article" date="2023" name="Int. J. Syst. Evol. Microbiol.">
        <title>Methylocystis iwaonis sp. nov., a type II methane-oxidizing bacterium from surface soil of a rice paddy field in Japan, and emended description of the genus Methylocystis (ex Whittenbury et al. 1970) Bowman et al. 1993.</title>
        <authorList>
            <person name="Kaise H."/>
            <person name="Sawadogo J.B."/>
            <person name="Alam M.S."/>
            <person name="Ueno C."/>
            <person name="Dianou D."/>
            <person name="Shinjo R."/>
            <person name="Asakawa S."/>
        </authorList>
    </citation>
    <scope>NUCLEOTIDE SEQUENCE [LARGE SCALE GENOMIC DNA]</scope>
    <source>
        <strain evidence="6 7">SS37A-Re</strain>
    </source>
</reference>
<dbReference type="SUPFAM" id="SSF52540">
    <property type="entry name" value="P-loop containing nucleoside triphosphate hydrolases"/>
    <property type="match status" value="1"/>
</dbReference>
<feature type="domain" description="ABC transporter" evidence="5">
    <location>
        <begin position="4"/>
        <end position="229"/>
    </location>
</feature>
<dbReference type="Gene3D" id="3.40.50.300">
    <property type="entry name" value="P-loop containing nucleotide triphosphate hydrolases"/>
    <property type="match status" value="1"/>
</dbReference>
<keyword evidence="7" id="KW-1185">Reference proteome</keyword>
<comment type="similarity">
    <text evidence="1">Belongs to the ABC transporter superfamily.</text>
</comment>
<dbReference type="InterPro" id="IPR017871">
    <property type="entry name" value="ABC_transporter-like_CS"/>
</dbReference>
<dbReference type="PANTHER" id="PTHR24220">
    <property type="entry name" value="IMPORT ATP-BINDING PROTEIN"/>
    <property type="match status" value="1"/>
</dbReference>
<dbReference type="InterPro" id="IPR017911">
    <property type="entry name" value="MacB-like_ATP-bd"/>
</dbReference>
<dbReference type="PROSITE" id="PS50893">
    <property type="entry name" value="ABC_TRANSPORTER_2"/>
    <property type="match status" value="1"/>
</dbReference>
<gene>
    <name evidence="6" type="ORF">SS37A_37790</name>
</gene>
<dbReference type="Pfam" id="PF00005">
    <property type="entry name" value="ABC_tran"/>
    <property type="match status" value="1"/>
</dbReference>
<evidence type="ECO:0000256" key="2">
    <source>
        <dbReference type="ARBA" id="ARBA00022448"/>
    </source>
</evidence>
<protein>
    <submittedName>
        <fullName evidence="6">ABC transporter</fullName>
    </submittedName>
</protein>
<dbReference type="InterPro" id="IPR003593">
    <property type="entry name" value="AAA+_ATPase"/>
</dbReference>
<evidence type="ECO:0000256" key="3">
    <source>
        <dbReference type="ARBA" id="ARBA00022741"/>
    </source>
</evidence>